<accession>A0A7J5YV96</accession>
<evidence type="ECO:0000313" key="1">
    <source>
        <dbReference type="EMBL" id="KAF3852751.1"/>
    </source>
</evidence>
<dbReference type="Proteomes" id="UP000518266">
    <property type="component" value="Unassembled WGS sequence"/>
</dbReference>
<reference evidence="1 2" key="1">
    <citation type="submission" date="2020-03" db="EMBL/GenBank/DDBJ databases">
        <title>Dissostichus mawsoni Genome sequencing and assembly.</title>
        <authorList>
            <person name="Park H."/>
        </authorList>
    </citation>
    <scope>NUCLEOTIDE SEQUENCE [LARGE SCALE GENOMIC DNA]</scope>
    <source>
        <strain evidence="1">DM0001</strain>
        <tissue evidence="1">Muscle</tissue>
    </source>
</reference>
<organism evidence="1 2">
    <name type="scientific">Dissostichus mawsoni</name>
    <name type="common">Antarctic cod</name>
    <dbReference type="NCBI Taxonomy" id="36200"/>
    <lineage>
        <taxon>Eukaryota</taxon>
        <taxon>Metazoa</taxon>
        <taxon>Chordata</taxon>
        <taxon>Craniata</taxon>
        <taxon>Vertebrata</taxon>
        <taxon>Euteleostomi</taxon>
        <taxon>Actinopterygii</taxon>
        <taxon>Neopterygii</taxon>
        <taxon>Teleostei</taxon>
        <taxon>Neoteleostei</taxon>
        <taxon>Acanthomorphata</taxon>
        <taxon>Eupercaria</taxon>
        <taxon>Perciformes</taxon>
        <taxon>Notothenioidei</taxon>
        <taxon>Nototheniidae</taxon>
        <taxon>Dissostichus</taxon>
    </lineage>
</organism>
<evidence type="ECO:0000313" key="2">
    <source>
        <dbReference type="Proteomes" id="UP000518266"/>
    </source>
</evidence>
<protein>
    <submittedName>
        <fullName evidence="1">Uncharacterized protein</fullName>
    </submittedName>
</protein>
<dbReference type="EMBL" id="JAAKFY010000009">
    <property type="protein sequence ID" value="KAF3852751.1"/>
    <property type="molecule type" value="Genomic_DNA"/>
</dbReference>
<dbReference type="AlphaFoldDB" id="A0A7J5YV96"/>
<proteinExistence type="predicted"/>
<comment type="caution">
    <text evidence="1">The sequence shown here is derived from an EMBL/GenBank/DDBJ whole genome shotgun (WGS) entry which is preliminary data.</text>
</comment>
<gene>
    <name evidence="1" type="ORF">F7725_006106</name>
</gene>
<sequence length="64" mass="6936">MEIRVGVSGGKGVLLVGEWMMDGPPLLELQSTGDECLPDTLTPFLLPRLIFVPSIWSLLLLSPS</sequence>
<keyword evidence="2" id="KW-1185">Reference proteome</keyword>
<name>A0A7J5YV96_DISMA</name>